<comment type="caution">
    <text evidence="2">The sequence shown here is derived from an EMBL/GenBank/DDBJ whole genome shotgun (WGS) entry which is preliminary data.</text>
</comment>
<proteinExistence type="predicted"/>
<name>A0AAW1V2E4_9CUCU</name>
<sequence>MISNSVFYILSLLLISLSLVWSLDCIKCTAPLIKVETTSSDIVPCENRTDGAITCQEGVLCYTIYHNNKTVERDCGKADYCKDKENGTCGTCTESGCIPKEFKSSAHRENAIPAALLAGTIFLIMGR</sequence>
<feature type="signal peptide" evidence="1">
    <location>
        <begin position="1"/>
        <end position="22"/>
    </location>
</feature>
<dbReference type="Proteomes" id="UP001431783">
    <property type="component" value="Unassembled WGS sequence"/>
</dbReference>
<evidence type="ECO:0000313" key="3">
    <source>
        <dbReference type="Proteomes" id="UP001431783"/>
    </source>
</evidence>
<organism evidence="2 3">
    <name type="scientific">Henosepilachna vigintioctopunctata</name>
    <dbReference type="NCBI Taxonomy" id="420089"/>
    <lineage>
        <taxon>Eukaryota</taxon>
        <taxon>Metazoa</taxon>
        <taxon>Ecdysozoa</taxon>
        <taxon>Arthropoda</taxon>
        <taxon>Hexapoda</taxon>
        <taxon>Insecta</taxon>
        <taxon>Pterygota</taxon>
        <taxon>Neoptera</taxon>
        <taxon>Endopterygota</taxon>
        <taxon>Coleoptera</taxon>
        <taxon>Polyphaga</taxon>
        <taxon>Cucujiformia</taxon>
        <taxon>Coccinelloidea</taxon>
        <taxon>Coccinellidae</taxon>
        <taxon>Epilachninae</taxon>
        <taxon>Epilachnini</taxon>
        <taxon>Henosepilachna</taxon>
    </lineage>
</organism>
<accession>A0AAW1V2E4</accession>
<gene>
    <name evidence="2" type="ORF">WA026_021582</name>
</gene>
<keyword evidence="1" id="KW-0732">Signal</keyword>
<evidence type="ECO:0000313" key="2">
    <source>
        <dbReference type="EMBL" id="KAK9887274.1"/>
    </source>
</evidence>
<feature type="chain" id="PRO_5043699427" evidence="1">
    <location>
        <begin position="23"/>
        <end position="127"/>
    </location>
</feature>
<dbReference type="AlphaFoldDB" id="A0AAW1V2E4"/>
<reference evidence="2 3" key="1">
    <citation type="submission" date="2023-03" db="EMBL/GenBank/DDBJ databases">
        <title>Genome insight into feeding habits of ladybird beetles.</title>
        <authorList>
            <person name="Li H.-S."/>
            <person name="Huang Y.-H."/>
            <person name="Pang H."/>
        </authorList>
    </citation>
    <scope>NUCLEOTIDE SEQUENCE [LARGE SCALE GENOMIC DNA]</scope>
    <source>
        <strain evidence="2">SYSU_2023b</strain>
        <tissue evidence="2">Whole body</tissue>
    </source>
</reference>
<evidence type="ECO:0000256" key="1">
    <source>
        <dbReference type="SAM" id="SignalP"/>
    </source>
</evidence>
<dbReference type="EMBL" id="JARQZJ010000107">
    <property type="protein sequence ID" value="KAK9887274.1"/>
    <property type="molecule type" value="Genomic_DNA"/>
</dbReference>
<keyword evidence="3" id="KW-1185">Reference proteome</keyword>
<protein>
    <submittedName>
        <fullName evidence="2">Uncharacterized protein</fullName>
    </submittedName>
</protein>